<proteinExistence type="predicted"/>
<dbReference type="OrthoDB" id="245844at2"/>
<dbReference type="RefSeq" id="WP_145182772.1">
    <property type="nucleotide sequence ID" value="NZ_CP036290.1"/>
</dbReference>
<dbReference type="PANTHER" id="PTHR35038:SF8">
    <property type="entry name" value="C-TYPE POLYHEME CYTOCHROME OMCC"/>
    <property type="match status" value="1"/>
</dbReference>
<evidence type="ECO:0000313" key="3">
    <source>
        <dbReference type="EMBL" id="QDU83309.1"/>
    </source>
</evidence>
<organism evidence="3 4">
    <name type="scientific">Rohdeia mirabilis</name>
    <dbReference type="NCBI Taxonomy" id="2528008"/>
    <lineage>
        <taxon>Bacteria</taxon>
        <taxon>Pseudomonadati</taxon>
        <taxon>Planctomycetota</taxon>
        <taxon>Planctomycetia</taxon>
        <taxon>Planctomycetia incertae sedis</taxon>
        <taxon>Rohdeia</taxon>
    </lineage>
</organism>
<evidence type="ECO:0000256" key="2">
    <source>
        <dbReference type="SAM" id="SignalP"/>
    </source>
</evidence>
<dbReference type="Gene3D" id="3.90.10.10">
    <property type="entry name" value="Cytochrome C3"/>
    <property type="match status" value="7"/>
</dbReference>
<dbReference type="Proteomes" id="UP000319342">
    <property type="component" value="Chromosome"/>
</dbReference>
<name>A0A518CVQ8_9BACT</name>
<accession>A0A518CVQ8</accession>
<dbReference type="InterPro" id="IPR051829">
    <property type="entry name" value="Multiheme_Cytochr_ET"/>
</dbReference>
<sequence precursor="true">MNDDTRKKTPAGVRGRLPLLAALLFGLTACALSAVDVKVQDWWAARGPVVPHDSFPADCTLCHTGTDWNTIREDFEFDHEAETGVALIGAHARAECIRCHNDRGPVEIFAARGCAGCHENVHRGQLGDRCIDCHTEQDWRPRESIAEHARTGFPLIGAHAGVSCWQCHAGAEEGIFSGVSTDCASCHAADALAATSVDHLAQGWTSSCDDCHAPIAWTRSGFKHTGFALAGAHAAADCSSCHVGAVFAGTPSDCAACHLAEYQATTEPAHAAAGFPQDCQACHDANDWDGASFSHTSFALNGAHAAADCSQCHVGGVFAGTPSDCAGCHLGEFQATTEPAHAAAGFSQDCQTCHDVNGWGGATFAHTAFALTGAHTMADCSQCHIGGVFAGTPNDCAGCHLAEFQATTDPNHVTAGFPQSCDACHQTFAWERASFDHTSFPLTGSHAGADCAQCHIGGVFAGTPTDCASCHQADYLGTTDPNHVAAGFPQSCDSCHTTNGWGGAQFDHSSYPLTGSHVAADCTQCHVGGVFAGTPSNCSACHLGEYNATTQPNHSNLGFPTSCDACHTTFMWEGATFDHSFPIETGKHKNLDCADCHTTPMQFSTFSCTHCHEHRQSEMDDEHDDEDVQGYVWSSPACYSCHPDGKADD</sequence>
<dbReference type="PANTHER" id="PTHR35038">
    <property type="entry name" value="DISSIMILATORY SULFITE REDUCTASE SIRA"/>
    <property type="match status" value="1"/>
</dbReference>
<feature type="signal peptide" evidence="2">
    <location>
        <begin position="1"/>
        <end position="34"/>
    </location>
</feature>
<dbReference type="SUPFAM" id="SSF48695">
    <property type="entry name" value="Multiheme cytochromes"/>
    <property type="match status" value="3"/>
</dbReference>
<protein>
    <submittedName>
        <fullName evidence="3">Class III cytochrome C family protein</fullName>
    </submittedName>
</protein>
<dbReference type="GO" id="GO:0016491">
    <property type="term" value="F:oxidoreductase activity"/>
    <property type="evidence" value="ECO:0007669"/>
    <property type="project" value="TreeGrafter"/>
</dbReference>
<keyword evidence="4" id="KW-1185">Reference proteome</keyword>
<evidence type="ECO:0000313" key="4">
    <source>
        <dbReference type="Proteomes" id="UP000319342"/>
    </source>
</evidence>
<dbReference type="InterPro" id="IPR036280">
    <property type="entry name" value="Multihaem_cyt_sf"/>
</dbReference>
<dbReference type="AlphaFoldDB" id="A0A518CVQ8"/>
<dbReference type="EMBL" id="CP036290">
    <property type="protein sequence ID" value="QDU83309.1"/>
    <property type="molecule type" value="Genomic_DNA"/>
</dbReference>
<evidence type="ECO:0000256" key="1">
    <source>
        <dbReference type="ARBA" id="ARBA00022729"/>
    </source>
</evidence>
<reference evidence="3 4" key="1">
    <citation type="submission" date="2019-02" db="EMBL/GenBank/DDBJ databases">
        <title>Deep-cultivation of Planctomycetes and their phenomic and genomic characterization uncovers novel biology.</title>
        <authorList>
            <person name="Wiegand S."/>
            <person name="Jogler M."/>
            <person name="Boedeker C."/>
            <person name="Pinto D."/>
            <person name="Vollmers J."/>
            <person name="Rivas-Marin E."/>
            <person name="Kohn T."/>
            <person name="Peeters S.H."/>
            <person name="Heuer A."/>
            <person name="Rast P."/>
            <person name="Oberbeckmann S."/>
            <person name="Bunk B."/>
            <person name="Jeske O."/>
            <person name="Meyerdierks A."/>
            <person name="Storesund J.E."/>
            <person name="Kallscheuer N."/>
            <person name="Luecker S."/>
            <person name="Lage O.M."/>
            <person name="Pohl T."/>
            <person name="Merkel B.J."/>
            <person name="Hornburger P."/>
            <person name="Mueller R.-W."/>
            <person name="Bruemmer F."/>
            <person name="Labrenz M."/>
            <person name="Spormann A.M."/>
            <person name="Op den Camp H."/>
            <person name="Overmann J."/>
            <person name="Amann R."/>
            <person name="Jetten M.S.M."/>
            <person name="Mascher T."/>
            <person name="Medema M.H."/>
            <person name="Devos D.P."/>
            <person name="Kaster A.-K."/>
            <person name="Ovreas L."/>
            <person name="Rohde M."/>
            <person name="Galperin M.Y."/>
            <person name="Jogler C."/>
        </authorList>
    </citation>
    <scope>NUCLEOTIDE SEQUENCE [LARGE SCALE GENOMIC DNA]</scope>
    <source>
        <strain evidence="3 4">Pla163</strain>
    </source>
</reference>
<dbReference type="PROSITE" id="PS51257">
    <property type="entry name" value="PROKAR_LIPOPROTEIN"/>
    <property type="match status" value="1"/>
</dbReference>
<gene>
    <name evidence="3" type="ORF">Pla163_04070</name>
</gene>
<keyword evidence="1 2" id="KW-0732">Signal</keyword>
<feature type="chain" id="PRO_5021825721" evidence="2">
    <location>
        <begin position="35"/>
        <end position="649"/>
    </location>
</feature>